<dbReference type="Proteomes" id="UP000022910">
    <property type="component" value="Unassembled WGS sequence"/>
</dbReference>
<gene>
    <name evidence="1" type="ORF">RirG_252760</name>
</gene>
<dbReference type="HOGENOM" id="CLU_2795322_0_0_1"/>
<dbReference type="EMBL" id="JEMT01029291">
    <property type="protein sequence ID" value="EXX52458.1"/>
    <property type="molecule type" value="Genomic_DNA"/>
</dbReference>
<reference evidence="1 2" key="1">
    <citation type="submission" date="2014-02" db="EMBL/GenBank/DDBJ databases">
        <title>Single nucleus genome sequencing reveals high similarity among nuclei of an endomycorrhizal fungus.</title>
        <authorList>
            <person name="Lin K."/>
            <person name="Geurts R."/>
            <person name="Zhang Z."/>
            <person name="Limpens E."/>
            <person name="Saunders D.G."/>
            <person name="Mu D."/>
            <person name="Pang E."/>
            <person name="Cao H."/>
            <person name="Cha H."/>
            <person name="Lin T."/>
            <person name="Zhou Q."/>
            <person name="Shang Y."/>
            <person name="Li Y."/>
            <person name="Ivanov S."/>
            <person name="Sharma T."/>
            <person name="Velzen R.V."/>
            <person name="Ruijter N.D."/>
            <person name="Aanen D.K."/>
            <person name="Win J."/>
            <person name="Kamoun S."/>
            <person name="Bisseling T."/>
            <person name="Huang S."/>
        </authorList>
    </citation>
    <scope>NUCLEOTIDE SEQUENCE [LARGE SCALE GENOMIC DNA]</scope>
    <source>
        <strain evidence="2">DAOM197198w</strain>
    </source>
</reference>
<evidence type="ECO:0000313" key="1">
    <source>
        <dbReference type="EMBL" id="EXX52458.1"/>
    </source>
</evidence>
<protein>
    <submittedName>
        <fullName evidence="1">Uncharacterized protein</fullName>
    </submittedName>
</protein>
<name>A0A015LC91_RHIIW</name>
<dbReference type="AlphaFoldDB" id="A0A015LC91"/>
<evidence type="ECO:0000313" key="2">
    <source>
        <dbReference type="Proteomes" id="UP000022910"/>
    </source>
</evidence>
<keyword evidence="2" id="KW-1185">Reference proteome</keyword>
<proteinExistence type="predicted"/>
<comment type="caution">
    <text evidence="1">The sequence shown here is derived from an EMBL/GenBank/DDBJ whole genome shotgun (WGS) entry which is preliminary data.</text>
</comment>
<accession>A0A015LC91</accession>
<organism evidence="1 2">
    <name type="scientific">Rhizophagus irregularis (strain DAOM 197198w)</name>
    <name type="common">Glomus intraradices</name>
    <dbReference type="NCBI Taxonomy" id="1432141"/>
    <lineage>
        <taxon>Eukaryota</taxon>
        <taxon>Fungi</taxon>
        <taxon>Fungi incertae sedis</taxon>
        <taxon>Mucoromycota</taxon>
        <taxon>Glomeromycotina</taxon>
        <taxon>Glomeromycetes</taxon>
        <taxon>Glomerales</taxon>
        <taxon>Glomeraceae</taxon>
        <taxon>Rhizophagus</taxon>
    </lineage>
</organism>
<sequence length="68" mass="8224">MTRFSKRDKSWTKSIEKRYNKNLKKEIFKVIENDTSNIELVKLYYFEIEVTVKVTEEVTEECNVNKCL</sequence>